<comment type="caution">
    <text evidence="5">The sequence shown here is derived from an EMBL/GenBank/DDBJ whole genome shotgun (WGS) entry which is preliminary data.</text>
</comment>
<evidence type="ECO:0000259" key="4">
    <source>
        <dbReference type="Pfam" id="PF13505"/>
    </source>
</evidence>
<gene>
    <name evidence="5" type="ORF">PRZ03_18335</name>
</gene>
<comment type="subcellular location">
    <subcellularLocation>
        <location evidence="1">Cell outer membrane</location>
    </subcellularLocation>
</comment>
<dbReference type="SUPFAM" id="SSF56925">
    <property type="entry name" value="OMPA-like"/>
    <property type="match status" value="1"/>
</dbReference>
<evidence type="ECO:0000256" key="2">
    <source>
        <dbReference type="ARBA" id="ARBA00022729"/>
    </source>
</evidence>
<dbReference type="InterPro" id="IPR027385">
    <property type="entry name" value="Beta-barrel_OMP"/>
</dbReference>
<organism evidence="5 6">
    <name type="scientific">Roseateles albus</name>
    <dbReference type="NCBI Taxonomy" id="2987525"/>
    <lineage>
        <taxon>Bacteria</taxon>
        <taxon>Pseudomonadati</taxon>
        <taxon>Pseudomonadota</taxon>
        <taxon>Betaproteobacteria</taxon>
        <taxon>Burkholderiales</taxon>
        <taxon>Sphaerotilaceae</taxon>
        <taxon>Roseateles</taxon>
    </lineage>
</organism>
<feature type="chain" id="PRO_5045922869" evidence="3">
    <location>
        <begin position="37"/>
        <end position="221"/>
    </location>
</feature>
<protein>
    <submittedName>
        <fullName evidence="5">Outer membrane beta-barrel protein</fullName>
    </submittedName>
</protein>
<dbReference type="EMBL" id="JAQQXT010000012">
    <property type="protein sequence ID" value="MDC8773539.1"/>
    <property type="molecule type" value="Genomic_DNA"/>
</dbReference>
<dbReference type="Gene3D" id="2.40.160.20">
    <property type="match status" value="1"/>
</dbReference>
<keyword evidence="6" id="KW-1185">Reference proteome</keyword>
<evidence type="ECO:0000313" key="6">
    <source>
        <dbReference type="Proteomes" id="UP001221189"/>
    </source>
</evidence>
<dbReference type="Pfam" id="PF13505">
    <property type="entry name" value="OMP_b-brl"/>
    <property type="match status" value="1"/>
</dbReference>
<evidence type="ECO:0000256" key="3">
    <source>
        <dbReference type="SAM" id="SignalP"/>
    </source>
</evidence>
<accession>A0ABT5KJ56</accession>
<evidence type="ECO:0000256" key="1">
    <source>
        <dbReference type="ARBA" id="ARBA00004442"/>
    </source>
</evidence>
<proteinExistence type="predicted"/>
<dbReference type="InterPro" id="IPR011250">
    <property type="entry name" value="OMP/PagP_B-barrel"/>
</dbReference>
<sequence>MNGVGPKPNQGLPMKRFIPSTEMCAASCLIFFAALAAACLPVQARAEDGVTKDVRGPYLGLAFGGAFGNRESSDSNSSNDEGIGRSAKIYGGYQLSENFGLQAGFVRMRDLNQNTGRGATLLIQTANGQSVYAAGTARLPLGDSFALTGKVGVSFGKVTSASPATSASNELLGSKTSLLVGSGVEYVFNRHASLSLELESYGNISPQVKGNLITLGVRFTF</sequence>
<feature type="signal peptide" evidence="3">
    <location>
        <begin position="1"/>
        <end position="36"/>
    </location>
</feature>
<dbReference type="Proteomes" id="UP001221189">
    <property type="component" value="Unassembled WGS sequence"/>
</dbReference>
<reference evidence="5 6" key="1">
    <citation type="submission" date="2022-10" db="EMBL/GenBank/DDBJ databases">
        <title>Paucibacter sp. hw1 Genome sequencing.</title>
        <authorList>
            <person name="Park S."/>
        </authorList>
    </citation>
    <scope>NUCLEOTIDE SEQUENCE [LARGE SCALE GENOMIC DNA]</scope>
    <source>
        <strain evidence="6">hw1</strain>
    </source>
</reference>
<evidence type="ECO:0000313" key="5">
    <source>
        <dbReference type="EMBL" id="MDC8773539.1"/>
    </source>
</evidence>
<keyword evidence="2 3" id="KW-0732">Signal</keyword>
<dbReference type="RefSeq" id="WP_273601705.1">
    <property type="nucleotide sequence ID" value="NZ_JAQQXT010000012.1"/>
</dbReference>
<name>A0ABT5KJ56_9BURK</name>
<feature type="domain" description="Outer membrane protein beta-barrel" evidence="4">
    <location>
        <begin position="32"/>
        <end position="221"/>
    </location>
</feature>